<feature type="region of interest" description="Disordered" evidence="2">
    <location>
        <begin position="1"/>
        <end position="32"/>
    </location>
</feature>
<keyword evidence="3" id="KW-1133">Transmembrane helix</keyword>
<feature type="coiled-coil region" evidence="1">
    <location>
        <begin position="107"/>
        <end position="221"/>
    </location>
</feature>
<evidence type="ECO:0000313" key="4">
    <source>
        <dbReference type="EMBL" id="RGE47129.1"/>
    </source>
</evidence>
<dbReference type="SUPFAM" id="SSF111369">
    <property type="entry name" value="HlyD-like secretion proteins"/>
    <property type="match status" value="1"/>
</dbReference>
<keyword evidence="3" id="KW-0472">Membrane</keyword>
<keyword evidence="3" id="KW-0812">Transmembrane</keyword>
<sequence>MSSSQPADPSAAATRPAQASLDDNAPPPGNQRLRSIGGGLLVALLIGGGWWFYQHQTTGKYLQSTDDAYVQADAVTVAPKISGYVEEVLVKDNEDVKVGQPLLRIDARDYRAQVAQAKASIDVAQANAEASRAQMHEQDAAIAQAKAQLASAQAHADFASAEVRRFADLVKTGAEPAEQLAIKRNQEQQALGQLNAQRAALQATERRVASIAAQVKQAQAQGESAQAQRDAAQVGVVAQMPVAAEVGSGDERDELGSG</sequence>
<dbReference type="Proteomes" id="UP000261948">
    <property type="component" value="Unassembled WGS sequence"/>
</dbReference>
<protein>
    <submittedName>
        <fullName evidence="4">HlyD family secretion protein</fullName>
    </submittedName>
</protein>
<evidence type="ECO:0000313" key="5">
    <source>
        <dbReference type="Proteomes" id="UP000261948"/>
    </source>
</evidence>
<proteinExistence type="predicted"/>
<evidence type="ECO:0000256" key="3">
    <source>
        <dbReference type="SAM" id="Phobius"/>
    </source>
</evidence>
<dbReference type="AlphaFoldDB" id="A0A373FUN6"/>
<name>A0A373FUN6_COMTE</name>
<organism evidence="4 5">
    <name type="scientific">Comamonas testosteroni</name>
    <name type="common">Pseudomonas testosteroni</name>
    <dbReference type="NCBI Taxonomy" id="285"/>
    <lineage>
        <taxon>Bacteria</taxon>
        <taxon>Pseudomonadati</taxon>
        <taxon>Pseudomonadota</taxon>
        <taxon>Betaproteobacteria</taxon>
        <taxon>Burkholderiales</taxon>
        <taxon>Comamonadaceae</taxon>
        <taxon>Comamonas</taxon>
    </lineage>
</organism>
<gene>
    <name evidence="4" type="ORF">DZC30_01720</name>
</gene>
<keyword evidence="5" id="KW-1185">Reference proteome</keyword>
<feature type="transmembrane region" description="Helical" evidence="3">
    <location>
        <begin position="36"/>
        <end position="53"/>
    </location>
</feature>
<comment type="caution">
    <text evidence="4">The sequence shown here is derived from an EMBL/GenBank/DDBJ whole genome shotgun (WGS) entry which is preliminary data.</text>
</comment>
<dbReference type="InterPro" id="IPR050739">
    <property type="entry name" value="MFP"/>
</dbReference>
<dbReference type="PANTHER" id="PTHR30386">
    <property type="entry name" value="MEMBRANE FUSION SUBUNIT OF EMRAB-TOLC MULTIDRUG EFFLUX PUMP"/>
    <property type="match status" value="1"/>
</dbReference>
<evidence type="ECO:0000256" key="2">
    <source>
        <dbReference type="SAM" id="MobiDB-lite"/>
    </source>
</evidence>
<keyword evidence="1" id="KW-0175">Coiled coil</keyword>
<feature type="compositionally biased region" description="Low complexity" evidence="2">
    <location>
        <begin position="1"/>
        <end position="13"/>
    </location>
</feature>
<dbReference type="Gene3D" id="1.10.287.470">
    <property type="entry name" value="Helix hairpin bin"/>
    <property type="match status" value="2"/>
</dbReference>
<evidence type="ECO:0000256" key="1">
    <source>
        <dbReference type="SAM" id="Coils"/>
    </source>
</evidence>
<dbReference type="Gene3D" id="2.40.50.100">
    <property type="match status" value="1"/>
</dbReference>
<accession>A0A373FUN6</accession>
<dbReference type="OrthoDB" id="9783047at2"/>
<reference evidence="4 5" key="1">
    <citation type="submission" date="2018-08" db="EMBL/GenBank/DDBJ databases">
        <title>Comamonas testosteroni strain SWCO2.</title>
        <authorList>
            <person name="Jiang N."/>
            <person name="Zhang X.Z."/>
        </authorList>
    </citation>
    <scope>NUCLEOTIDE SEQUENCE [LARGE SCALE GENOMIC DNA]</scope>
    <source>
        <strain evidence="4 5">SWCO2</strain>
    </source>
</reference>
<dbReference type="EMBL" id="QURR01000001">
    <property type="protein sequence ID" value="RGE47129.1"/>
    <property type="molecule type" value="Genomic_DNA"/>
</dbReference>
<dbReference type="PANTHER" id="PTHR30386:SF24">
    <property type="entry name" value="MULTIDRUG RESISTANCE EFFLUX PUMP"/>
    <property type="match status" value="1"/>
</dbReference>